<dbReference type="Pfam" id="PF00482">
    <property type="entry name" value="T2SSF"/>
    <property type="match status" value="1"/>
</dbReference>
<keyword evidence="9" id="KW-1185">Reference proteome</keyword>
<accession>A0A5B7YDZ0</accession>
<keyword evidence="5 6" id="KW-0472">Membrane</keyword>
<feature type="transmembrane region" description="Helical" evidence="6">
    <location>
        <begin position="93"/>
        <end position="113"/>
    </location>
</feature>
<dbReference type="EMBL" id="CP039852">
    <property type="protein sequence ID" value="QCZ92839.1"/>
    <property type="molecule type" value="Genomic_DNA"/>
</dbReference>
<evidence type="ECO:0000259" key="7">
    <source>
        <dbReference type="Pfam" id="PF00482"/>
    </source>
</evidence>
<dbReference type="GO" id="GO:0005886">
    <property type="term" value="C:plasma membrane"/>
    <property type="evidence" value="ECO:0007669"/>
    <property type="project" value="UniProtKB-SubCell"/>
</dbReference>
<evidence type="ECO:0000256" key="3">
    <source>
        <dbReference type="ARBA" id="ARBA00022692"/>
    </source>
</evidence>
<comment type="subcellular location">
    <subcellularLocation>
        <location evidence="1">Cell membrane</location>
        <topology evidence="1">Multi-pass membrane protein</topology>
    </subcellularLocation>
</comment>
<feature type="transmembrane region" description="Helical" evidence="6">
    <location>
        <begin position="264"/>
        <end position="288"/>
    </location>
</feature>
<evidence type="ECO:0000256" key="4">
    <source>
        <dbReference type="ARBA" id="ARBA00022989"/>
    </source>
</evidence>
<keyword evidence="3 6" id="KW-0812">Transmembrane</keyword>
<dbReference type="AlphaFoldDB" id="A0A5B7YDZ0"/>
<organism evidence="8 9">
    <name type="scientific">Salinimonas iocasae</name>
    <dbReference type="NCBI Taxonomy" id="2572577"/>
    <lineage>
        <taxon>Bacteria</taxon>
        <taxon>Pseudomonadati</taxon>
        <taxon>Pseudomonadota</taxon>
        <taxon>Gammaproteobacteria</taxon>
        <taxon>Alteromonadales</taxon>
        <taxon>Alteromonadaceae</taxon>
        <taxon>Alteromonas/Salinimonas group</taxon>
        <taxon>Salinimonas</taxon>
    </lineage>
</organism>
<evidence type="ECO:0000256" key="2">
    <source>
        <dbReference type="ARBA" id="ARBA00022475"/>
    </source>
</evidence>
<proteinExistence type="predicted"/>
<dbReference type="Proteomes" id="UP000304912">
    <property type="component" value="Chromosome"/>
</dbReference>
<keyword evidence="2" id="KW-1003">Cell membrane</keyword>
<protein>
    <submittedName>
        <fullName evidence="8">Pilus assembly protein TadB</fullName>
    </submittedName>
</protein>
<dbReference type="PANTHER" id="PTHR35007:SF1">
    <property type="entry name" value="PILUS ASSEMBLY PROTEIN"/>
    <property type="match status" value="1"/>
</dbReference>
<feature type="transmembrane region" description="Helical" evidence="6">
    <location>
        <begin position="119"/>
        <end position="137"/>
    </location>
</feature>
<keyword evidence="4 6" id="KW-1133">Transmembrane helix</keyword>
<sequence length="323" mass="36545">MMSIQIIFLGLVFLAVVLLSQMLFVSVNSPQRADSKELKRQLDILVEQDSYFPRQLLLNTRLNQLSAFRRSLENIPVVKSFTFKLELSGSKMLGHEFLFIAVIVSTVLAAILWVLSRDLLVSIVCFGATMAAFNFKLQRDINKRMDRIEEQFPEALDVLKRGLQAGYSFNEALKLVYEELAGDLSNELKLLFQRINLGADLKVAMLAFVRRVPSTSAMAFASAVNIQKETGGNLAENIENLSVLIRQRFRFRRKVRTLSAEGRLSGWILVLLPFALFALLYVTTPSYVSELFTTESGHELLKWGLIGMLAGTFWIKKLLELEA</sequence>
<evidence type="ECO:0000313" key="8">
    <source>
        <dbReference type="EMBL" id="QCZ92839.1"/>
    </source>
</evidence>
<feature type="transmembrane region" description="Helical" evidence="6">
    <location>
        <begin position="6"/>
        <end position="27"/>
    </location>
</feature>
<gene>
    <name evidence="8" type="ORF">FBQ74_04785</name>
</gene>
<evidence type="ECO:0000313" key="9">
    <source>
        <dbReference type="Proteomes" id="UP000304912"/>
    </source>
</evidence>
<dbReference type="PANTHER" id="PTHR35007">
    <property type="entry name" value="INTEGRAL MEMBRANE PROTEIN-RELATED"/>
    <property type="match status" value="1"/>
</dbReference>
<dbReference type="InterPro" id="IPR042094">
    <property type="entry name" value="T2SS_GspF_sf"/>
</dbReference>
<reference evidence="8 9" key="1">
    <citation type="submission" date="2019-04" db="EMBL/GenBank/DDBJ databases">
        <title>Salinimonas iocasae sp. nov., a halophilic bacterium isolated from the outer tube casing of tubeworms in Okinawa Trough.</title>
        <authorList>
            <person name="Zhang H."/>
            <person name="Wang H."/>
            <person name="Li C."/>
        </authorList>
    </citation>
    <scope>NUCLEOTIDE SEQUENCE [LARGE SCALE GENOMIC DNA]</scope>
    <source>
        <strain evidence="8 9">KX18D6</strain>
    </source>
</reference>
<evidence type="ECO:0000256" key="1">
    <source>
        <dbReference type="ARBA" id="ARBA00004651"/>
    </source>
</evidence>
<dbReference type="InterPro" id="IPR018076">
    <property type="entry name" value="T2SS_GspF_dom"/>
</dbReference>
<name>A0A5B7YDZ0_9ALTE</name>
<dbReference type="KEGG" id="salk:FBQ74_04785"/>
<evidence type="ECO:0000256" key="6">
    <source>
        <dbReference type="SAM" id="Phobius"/>
    </source>
</evidence>
<evidence type="ECO:0000256" key="5">
    <source>
        <dbReference type="ARBA" id="ARBA00023136"/>
    </source>
</evidence>
<dbReference type="OrthoDB" id="5611741at2"/>
<dbReference type="Gene3D" id="1.20.81.30">
    <property type="entry name" value="Type II secretion system (T2SS), domain F"/>
    <property type="match status" value="1"/>
</dbReference>
<feature type="domain" description="Type II secretion system protein GspF" evidence="7">
    <location>
        <begin position="156"/>
        <end position="280"/>
    </location>
</feature>